<keyword evidence="2" id="KW-0812">Transmembrane</keyword>
<accession>W7HV95</accession>
<organism evidence="3 4">
    <name type="scientific">Drechslerella stenobrocha 248</name>
    <dbReference type="NCBI Taxonomy" id="1043628"/>
    <lineage>
        <taxon>Eukaryota</taxon>
        <taxon>Fungi</taxon>
        <taxon>Dikarya</taxon>
        <taxon>Ascomycota</taxon>
        <taxon>Pezizomycotina</taxon>
        <taxon>Orbiliomycetes</taxon>
        <taxon>Orbiliales</taxon>
        <taxon>Orbiliaceae</taxon>
        <taxon>Drechslerella</taxon>
    </lineage>
</organism>
<evidence type="ECO:0000313" key="3">
    <source>
        <dbReference type="EMBL" id="EWC43967.1"/>
    </source>
</evidence>
<dbReference type="HOGENOM" id="CLU_1635322_0_0_1"/>
<dbReference type="OrthoDB" id="5338637at2759"/>
<feature type="coiled-coil region" evidence="1">
    <location>
        <begin position="60"/>
        <end position="90"/>
    </location>
</feature>
<evidence type="ECO:0000256" key="2">
    <source>
        <dbReference type="SAM" id="Phobius"/>
    </source>
</evidence>
<evidence type="ECO:0000313" key="4">
    <source>
        <dbReference type="Proteomes" id="UP000024837"/>
    </source>
</evidence>
<evidence type="ECO:0000256" key="1">
    <source>
        <dbReference type="SAM" id="Coils"/>
    </source>
</evidence>
<gene>
    <name evidence="3" type="ORF">DRE_01319</name>
</gene>
<dbReference type="AlphaFoldDB" id="W7HV95"/>
<proteinExistence type="predicted"/>
<protein>
    <submittedName>
        <fullName evidence="3">Uncharacterized protein</fullName>
    </submittedName>
</protein>
<keyword evidence="2" id="KW-0472">Membrane</keyword>
<feature type="transmembrane region" description="Helical" evidence="2">
    <location>
        <begin position="140"/>
        <end position="161"/>
    </location>
</feature>
<name>W7HV95_9PEZI</name>
<keyword evidence="2" id="KW-1133">Transmembrane helix</keyword>
<keyword evidence="4" id="KW-1185">Reference proteome</keyword>
<dbReference type="Proteomes" id="UP000024837">
    <property type="component" value="Unassembled WGS sequence"/>
</dbReference>
<sequence length="162" mass="19116">MQQENGPIADPELAGQTQAYHKEMERITRLMWNLEEPIESSERCIKELSSRPHALSNIEHENLQSEKRLLRNLQNKLKELGEQRDELRSTPGGCRAQEVEMIQQEIENRTYLRRPEDLAEMAERFRKDVEERREKRKIELLTWSSIAIVVSALLLAATFQYR</sequence>
<dbReference type="EMBL" id="KI966448">
    <property type="protein sequence ID" value="EWC43967.1"/>
    <property type="molecule type" value="Genomic_DNA"/>
</dbReference>
<reference evidence="3 4" key="1">
    <citation type="submission" date="2013-05" db="EMBL/GenBank/DDBJ databases">
        <title>Drechslerella stenobrocha genome reveals carnivorous origination and mechanical trapping mechanism of predatory fungi.</title>
        <authorList>
            <person name="Liu X."/>
            <person name="Zhang W."/>
            <person name="Liu K."/>
        </authorList>
    </citation>
    <scope>NUCLEOTIDE SEQUENCE [LARGE SCALE GENOMIC DNA]</scope>
    <source>
        <strain evidence="3 4">248</strain>
    </source>
</reference>
<keyword evidence="1" id="KW-0175">Coiled coil</keyword>